<keyword evidence="3" id="KW-1185">Reference proteome</keyword>
<evidence type="ECO:0000313" key="3">
    <source>
        <dbReference type="Proteomes" id="UP001059596"/>
    </source>
</evidence>
<organism evidence="2 3">
    <name type="scientific">Drosophila gunungcola</name>
    <name type="common">fruit fly</name>
    <dbReference type="NCBI Taxonomy" id="103775"/>
    <lineage>
        <taxon>Eukaryota</taxon>
        <taxon>Metazoa</taxon>
        <taxon>Ecdysozoa</taxon>
        <taxon>Arthropoda</taxon>
        <taxon>Hexapoda</taxon>
        <taxon>Insecta</taxon>
        <taxon>Pterygota</taxon>
        <taxon>Neoptera</taxon>
        <taxon>Endopterygota</taxon>
        <taxon>Diptera</taxon>
        <taxon>Brachycera</taxon>
        <taxon>Muscomorpha</taxon>
        <taxon>Ephydroidea</taxon>
        <taxon>Drosophilidae</taxon>
        <taxon>Drosophila</taxon>
        <taxon>Sophophora</taxon>
    </lineage>
</organism>
<sequence length="99" mass="11887">MSQDSQERRRTRSRRRSQKHHRWKPEPQPQPHQQQQQQQQEQQRLNGARIAADHWRSTQPILSPPLSCASHSRLTQFSNQKPQLQKPQQQPPQELQHHT</sequence>
<protein>
    <submittedName>
        <fullName evidence="2">Uncharacterized protein</fullName>
    </submittedName>
</protein>
<feature type="compositionally biased region" description="Polar residues" evidence="1">
    <location>
        <begin position="69"/>
        <end position="79"/>
    </location>
</feature>
<dbReference type="Proteomes" id="UP001059596">
    <property type="component" value="Unassembled WGS sequence"/>
</dbReference>
<feature type="compositionally biased region" description="Low complexity" evidence="1">
    <location>
        <begin position="31"/>
        <end position="43"/>
    </location>
</feature>
<evidence type="ECO:0000313" key="2">
    <source>
        <dbReference type="EMBL" id="KAI8042611.1"/>
    </source>
</evidence>
<dbReference type="EMBL" id="JAMKOV010000002">
    <property type="protein sequence ID" value="KAI8042611.1"/>
    <property type="molecule type" value="Genomic_DNA"/>
</dbReference>
<gene>
    <name evidence="2" type="ORF">M5D96_003924</name>
</gene>
<comment type="caution">
    <text evidence="2">The sequence shown here is derived from an EMBL/GenBank/DDBJ whole genome shotgun (WGS) entry which is preliminary data.</text>
</comment>
<proteinExistence type="predicted"/>
<name>A0A9P9YT58_9MUSC</name>
<accession>A0A9P9YT58</accession>
<feature type="compositionally biased region" description="Low complexity" evidence="1">
    <location>
        <begin position="80"/>
        <end position="99"/>
    </location>
</feature>
<feature type="region of interest" description="Disordered" evidence="1">
    <location>
        <begin position="1"/>
        <end position="99"/>
    </location>
</feature>
<evidence type="ECO:0000256" key="1">
    <source>
        <dbReference type="SAM" id="MobiDB-lite"/>
    </source>
</evidence>
<reference evidence="2" key="1">
    <citation type="journal article" date="2023" name="Genome Biol. Evol.">
        <title>Long-read-based Genome Assembly of Drosophila gunungcola Reveals Fewer Chemosensory Genes in Flower-breeding Species.</title>
        <authorList>
            <person name="Negi A."/>
            <person name="Liao B.Y."/>
            <person name="Yeh S.D."/>
        </authorList>
    </citation>
    <scope>NUCLEOTIDE SEQUENCE</scope>
    <source>
        <strain evidence="2">Sukarami</strain>
    </source>
</reference>
<dbReference type="AlphaFoldDB" id="A0A9P9YT58"/>
<feature type="compositionally biased region" description="Basic residues" evidence="1">
    <location>
        <begin position="9"/>
        <end position="23"/>
    </location>
</feature>